<name>A0A2G5V6V3_9PELO</name>
<dbReference type="PROSITE" id="PS51257">
    <property type="entry name" value="PROKAR_LIPOPROTEIN"/>
    <property type="match status" value="1"/>
</dbReference>
<dbReference type="InterPro" id="IPR003326">
    <property type="entry name" value="TRA-1_regulated"/>
</dbReference>
<dbReference type="OrthoDB" id="5891964at2759"/>
<dbReference type="Proteomes" id="UP000230233">
    <property type="component" value="Chromosome II"/>
</dbReference>
<proteinExistence type="predicted"/>
<feature type="signal peptide" evidence="1">
    <location>
        <begin position="1"/>
        <end position="16"/>
    </location>
</feature>
<sequence length="167" mass="19047">MKICIILLYILPFAFAACKNKKSVCSCNNITSEHYQPNYGMKWTDQPDGLLFHKDGAGCKRELTCYKGSFTYFESNWTDTTIPARDHADNTGIKILSQDLETYSIGPYVELQELFGIVCENSKWVITKYPFGFSYFKKGTGEEVQIPGDELISKAYKTFVKNFYCDG</sequence>
<keyword evidence="1" id="KW-0732">Signal</keyword>
<evidence type="ECO:0000313" key="3">
    <source>
        <dbReference type="Proteomes" id="UP000230233"/>
    </source>
</evidence>
<evidence type="ECO:0000313" key="2">
    <source>
        <dbReference type="EMBL" id="PIC47499.1"/>
    </source>
</evidence>
<protein>
    <submittedName>
        <fullName evidence="2">Uncharacterized protein</fullName>
    </submittedName>
</protein>
<reference evidence="3" key="1">
    <citation type="submission" date="2017-10" db="EMBL/GenBank/DDBJ databases">
        <title>Rapid genome shrinkage in a self-fertile nematode reveals novel sperm competition proteins.</title>
        <authorList>
            <person name="Yin D."/>
            <person name="Schwarz E.M."/>
            <person name="Thomas C.G."/>
            <person name="Felde R.L."/>
            <person name="Korf I.F."/>
            <person name="Cutter A.D."/>
            <person name="Schartner C.M."/>
            <person name="Ralston E.J."/>
            <person name="Meyer B.J."/>
            <person name="Haag E.S."/>
        </authorList>
    </citation>
    <scope>NUCLEOTIDE SEQUENCE [LARGE SCALE GENOMIC DNA]</scope>
    <source>
        <strain evidence="3">JU1422</strain>
    </source>
</reference>
<dbReference type="AlphaFoldDB" id="A0A2G5V6V3"/>
<evidence type="ECO:0000256" key="1">
    <source>
        <dbReference type="SAM" id="SignalP"/>
    </source>
</evidence>
<dbReference type="Pfam" id="PF02343">
    <property type="entry name" value="TRA-1_regulated"/>
    <property type="match status" value="1"/>
</dbReference>
<dbReference type="EMBL" id="PDUG01000002">
    <property type="protein sequence ID" value="PIC47499.1"/>
    <property type="molecule type" value="Genomic_DNA"/>
</dbReference>
<feature type="chain" id="PRO_5013768044" evidence="1">
    <location>
        <begin position="17"/>
        <end position="167"/>
    </location>
</feature>
<gene>
    <name evidence="2" type="primary">Cni-F59A6.11</name>
    <name evidence="2" type="synonym">Cnig_chr_II.g6837</name>
    <name evidence="2" type="ORF">B9Z55_006837</name>
</gene>
<keyword evidence="3" id="KW-1185">Reference proteome</keyword>
<organism evidence="2 3">
    <name type="scientific">Caenorhabditis nigoni</name>
    <dbReference type="NCBI Taxonomy" id="1611254"/>
    <lineage>
        <taxon>Eukaryota</taxon>
        <taxon>Metazoa</taxon>
        <taxon>Ecdysozoa</taxon>
        <taxon>Nematoda</taxon>
        <taxon>Chromadorea</taxon>
        <taxon>Rhabditida</taxon>
        <taxon>Rhabditina</taxon>
        <taxon>Rhabditomorpha</taxon>
        <taxon>Rhabditoidea</taxon>
        <taxon>Rhabditidae</taxon>
        <taxon>Peloderinae</taxon>
        <taxon>Caenorhabditis</taxon>
    </lineage>
</organism>
<accession>A0A2G5V6V3</accession>
<comment type="caution">
    <text evidence="2">The sequence shown here is derived from an EMBL/GenBank/DDBJ whole genome shotgun (WGS) entry which is preliminary data.</text>
</comment>